<evidence type="ECO:0000256" key="2">
    <source>
        <dbReference type="ARBA" id="ARBA00022517"/>
    </source>
</evidence>
<keyword evidence="9" id="KW-1185">Reference proteome</keyword>
<comment type="caution">
    <text evidence="8">The sequence shown here is derived from an EMBL/GenBank/DDBJ whole genome shotgun (WGS) entry which is preliminary data.</text>
</comment>
<evidence type="ECO:0000256" key="1">
    <source>
        <dbReference type="ARBA" id="ARBA00022490"/>
    </source>
</evidence>
<dbReference type="EMBL" id="JAGFNY010000004">
    <property type="protein sequence ID" value="MBW7569721.1"/>
    <property type="molecule type" value="Genomic_DNA"/>
</dbReference>
<comment type="similarity">
    <text evidence="5">Belongs to the RimM family.</text>
</comment>
<evidence type="ECO:0000259" key="7">
    <source>
        <dbReference type="Pfam" id="PF24986"/>
    </source>
</evidence>
<dbReference type="Gene3D" id="2.30.30.240">
    <property type="entry name" value="PRC-barrel domain"/>
    <property type="match status" value="1"/>
</dbReference>
<dbReference type="InterPro" id="IPR056792">
    <property type="entry name" value="PRC_RimM"/>
</dbReference>
<dbReference type="NCBIfam" id="TIGR02273">
    <property type="entry name" value="16S_RimM"/>
    <property type="match status" value="1"/>
</dbReference>
<accession>A0ABS7DF35</accession>
<evidence type="ECO:0000259" key="6">
    <source>
        <dbReference type="Pfam" id="PF01782"/>
    </source>
</evidence>
<feature type="domain" description="Ribosome maturation factor RimM PRC barrel" evidence="7">
    <location>
        <begin position="103"/>
        <end position="172"/>
    </location>
</feature>
<feature type="domain" description="RimM N-terminal" evidence="6">
    <location>
        <begin position="8"/>
        <end position="89"/>
    </location>
</feature>
<comment type="domain">
    <text evidence="5">The PRC barrel domain binds ribosomal protein uS19.</text>
</comment>
<keyword evidence="4 5" id="KW-0143">Chaperone</keyword>
<organism evidence="8 9">
    <name type="scientific">Succinivibrio faecicola</name>
    <dbReference type="NCBI Taxonomy" id="2820300"/>
    <lineage>
        <taxon>Bacteria</taxon>
        <taxon>Pseudomonadati</taxon>
        <taxon>Pseudomonadota</taxon>
        <taxon>Gammaproteobacteria</taxon>
        <taxon>Aeromonadales</taxon>
        <taxon>Succinivibrionaceae</taxon>
        <taxon>Succinivibrio</taxon>
    </lineage>
</organism>
<gene>
    <name evidence="5 8" type="primary">rimM</name>
    <name evidence="8" type="ORF">J5V48_02310</name>
</gene>
<name>A0ABS7DF35_9GAMM</name>
<dbReference type="InterPro" id="IPR036976">
    <property type="entry name" value="RimM_N_sf"/>
</dbReference>
<dbReference type="SUPFAM" id="SSF50447">
    <property type="entry name" value="Translation proteins"/>
    <property type="match status" value="1"/>
</dbReference>
<evidence type="ECO:0000256" key="4">
    <source>
        <dbReference type="ARBA" id="ARBA00023186"/>
    </source>
</evidence>
<dbReference type="Gene3D" id="2.40.30.60">
    <property type="entry name" value="RimM"/>
    <property type="match status" value="1"/>
</dbReference>
<evidence type="ECO:0000256" key="5">
    <source>
        <dbReference type="HAMAP-Rule" id="MF_00014"/>
    </source>
</evidence>
<dbReference type="Pfam" id="PF01782">
    <property type="entry name" value="RimM"/>
    <property type="match status" value="1"/>
</dbReference>
<keyword evidence="3 5" id="KW-0698">rRNA processing</keyword>
<dbReference type="PANTHER" id="PTHR33692:SF1">
    <property type="entry name" value="RIBOSOME MATURATION FACTOR RIMM"/>
    <property type="match status" value="1"/>
</dbReference>
<protein>
    <recommendedName>
        <fullName evidence="5">Ribosome maturation factor RimM</fullName>
    </recommendedName>
</protein>
<comment type="subcellular location">
    <subcellularLocation>
        <location evidence="5">Cytoplasm</location>
    </subcellularLocation>
</comment>
<dbReference type="Pfam" id="PF24986">
    <property type="entry name" value="PRC_RimM"/>
    <property type="match status" value="1"/>
</dbReference>
<sequence length="176" mass="19460">MADTPRQMGALGSSFGVKGWMKVRSFTSQPENLFDYSPWFIRQRGMEWREVQVEEYRPHGNGFIVKLDVASTPEEAKAYAGAEIGIRRSSLPPVPEGTIYLADLVGCTVYGLEGVMLGKVSGIRDYGAAPIMVVSPSDHLAKERNEDFLIPYVVGPIVKAVDLEAMTVEVEWGVDY</sequence>
<evidence type="ECO:0000256" key="3">
    <source>
        <dbReference type="ARBA" id="ARBA00022552"/>
    </source>
</evidence>
<proteinExistence type="inferred from homology"/>
<keyword evidence="1 5" id="KW-0963">Cytoplasm</keyword>
<dbReference type="InterPro" id="IPR011033">
    <property type="entry name" value="PRC_barrel-like_sf"/>
</dbReference>
<keyword evidence="2 5" id="KW-0690">Ribosome biogenesis</keyword>
<dbReference type="SUPFAM" id="SSF50346">
    <property type="entry name" value="PRC-barrel domain"/>
    <property type="match status" value="1"/>
</dbReference>
<dbReference type="InterPro" id="IPR009000">
    <property type="entry name" value="Transl_B-barrel_sf"/>
</dbReference>
<comment type="subunit">
    <text evidence="5">Binds ribosomal protein uS19.</text>
</comment>
<dbReference type="InterPro" id="IPR011961">
    <property type="entry name" value="RimM"/>
</dbReference>
<evidence type="ECO:0000313" key="8">
    <source>
        <dbReference type="EMBL" id="MBW7569721.1"/>
    </source>
</evidence>
<comment type="function">
    <text evidence="5">An accessory protein needed during the final step in the assembly of 30S ribosomal subunit, possibly for assembly of the head region. Essential for efficient processing of 16S rRNA. May be needed both before and after RbfA during the maturation of 16S rRNA. It has affinity for free ribosomal 30S subunits but not for 70S ribosomes.</text>
</comment>
<dbReference type="PANTHER" id="PTHR33692">
    <property type="entry name" value="RIBOSOME MATURATION FACTOR RIMM"/>
    <property type="match status" value="1"/>
</dbReference>
<dbReference type="Proteomes" id="UP000731465">
    <property type="component" value="Unassembled WGS sequence"/>
</dbReference>
<dbReference type="HAMAP" id="MF_00014">
    <property type="entry name" value="Ribosome_mat_RimM"/>
    <property type="match status" value="1"/>
</dbReference>
<evidence type="ECO:0000313" key="9">
    <source>
        <dbReference type="Proteomes" id="UP000731465"/>
    </source>
</evidence>
<reference evidence="8 9" key="1">
    <citation type="submission" date="2021-03" db="EMBL/GenBank/DDBJ databases">
        <title>Succinivibrio sp. nov. isolated from feces of cow.</title>
        <authorList>
            <person name="Choi J.-Y."/>
        </authorList>
    </citation>
    <scope>NUCLEOTIDE SEQUENCE [LARGE SCALE GENOMIC DNA]</scope>
    <source>
        <strain evidence="8 9">AGMB01872</strain>
    </source>
</reference>
<dbReference type="InterPro" id="IPR002676">
    <property type="entry name" value="RimM_N"/>
</dbReference>